<dbReference type="GO" id="GO:0006506">
    <property type="term" value="P:GPI anchor biosynthetic process"/>
    <property type="evidence" value="ECO:0007669"/>
    <property type="project" value="UniProtKB-KW"/>
</dbReference>
<evidence type="ECO:0000256" key="2">
    <source>
        <dbReference type="ARBA" id="ARBA00004687"/>
    </source>
</evidence>
<dbReference type="Pfam" id="PF01663">
    <property type="entry name" value="Phosphodiest"/>
    <property type="match status" value="1"/>
</dbReference>
<evidence type="ECO:0000256" key="8">
    <source>
        <dbReference type="ARBA" id="ARBA00022824"/>
    </source>
</evidence>
<feature type="transmembrane region" description="Helical" evidence="12">
    <location>
        <begin position="520"/>
        <end position="540"/>
    </location>
</feature>
<feature type="region of interest" description="Disordered" evidence="13">
    <location>
        <begin position="1120"/>
        <end position="1214"/>
    </location>
</feature>
<feature type="transmembrane region" description="Helical" evidence="12">
    <location>
        <begin position="667"/>
        <end position="686"/>
    </location>
</feature>
<evidence type="ECO:0000259" key="14">
    <source>
        <dbReference type="Pfam" id="PF19316"/>
    </source>
</evidence>
<feature type="transmembrane region" description="Helical" evidence="12">
    <location>
        <begin position="838"/>
        <end position="857"/>
    </location>
</feature>
<keyword evidence="16" id="KW-1185">Reference proteome</keyword>
<keyword evidence="8 12" id="KW-0256">Endoplasmic reticulum</keyword>
<keyword evidence="5 12" id="KW-0337">GPI-anchor biosynthesis</keyword>
<dbReference type="EMBL" id="JAAAIN010000215">
    <property type="protein sequence ID" value="KAG0317967.1"/>
    <property type="molecule type" value="Genomic_DNA"/>
</dbReference>
<evidence type="ECO:0000256" key="6">
    <source>
        <dbReference type="ARBA" id="ARBA00022679"/>
    </source>
</evidence>
<evidence type="ECO:0000313" key="16">
    <source>
        <dbReference type="Proteomes" id="UP000823405"/>
    </source>
</evidence>
<protein>
    <recommendedName>
        <fullName evidence="4 12">GPI ethanolamine phosphate transferase 2</fullName>
    </recommendedName>
</protein>
<feature type="transmembrane region" description="Helical" evidence="12">
    <location>
        <begin position="890"/>
        <end position="907"/>
    </location>
</feature>
<feature type="transmembrane region" description="Helical" evidence="12">
    <location>
        <begin position="638"/>
        <end position="655"/>
    </location>
</feature>
<keyword evidence="11" id="KW-0325">Glycoprotein</keyword>
<evidence type="ECO:0000256" key="13">
    <source>
        <dbReference type="SAM" id="MobiDB-lite"/>
    </source>
</evidence>
<dbReference type="InterPro" id="IPR037674">
    <property type="entry name" value="PIG-G_N"/>
</dbReference>
<name>A0A9P6RG52_9FUNG</name>
<keyword evidence="7 12" id="KW-0812">Transmembrane</keyword>
<evidence type="ECO:0000256" key="12">
    <source>
        <dbReference type="RuleBase" id="RU367106"/>
    </source>
</evidence>
<evidence type="ECO:0000256" key="11">
    <source>
        <dbReference type="ARBA" id="ARBA00023180"/>
    </source>
</evidence>
<evidence type="ECO:0000256" key="7">
    <source>
        <dbReference type="ARBA" id="ARBA00022692"/>
    </source>
</evidence>
<reference evidence="15" key="1">
    <citation type="journal article" date="2020" name="Fungal Divers.">
        <title>Resolving the Mortierellaceae phylogeny through synthesis of multi-gene phylogenetics and phylogenomics.</title>
        <authorList>
            <person name="Vandepol N."/>
            <person name="Liber J."/>
            <person name="Desiro A."/>
            <person name="Na H."/>
            <person name="Kennedy M."/>
            <person name="Barry K."/>
            <person name="Grigoriev I.V."/>
            <person name="Miller A.N."/>
            <person name="O'Donnell K."/>
            <person name="Stajich J.E."/>
            <person name="Bonito G."/>
        </authorList>
    </citation>
    <scope>NUCLEOTIDE SEQUENCE</scope>
    <source>
        <strain evidence="15">NVP60</strain>
    </source>
</reference>
<feature type="domain" description="GPI ethanolamine phosphate transferase 2 C-terminal" evidence="14">
    <location>
        <begin position="609"/>
        <end position="734"/>
    </location>
</feature>
<feature type="compositionally biased region" description="Polar residues" evidence="13">
    <location>
        <begin position="1145"/>
        <end position="1155"/>
    </location>
</feature>
<dbReference type="GO" id="GO:0005789">
    <property type="term" value="C:endoplasmic reticulum membrane"/>
    <property type="evidence" value="ECO:0007669"/>
    <property type="project" value="UniProtKB-SubCell"/>
</dbReference>
<dbReference type="PANTHER" id="PTHR23072">
    <property type="entry name" value="PHOSPHATIDYLINOSITOL GLYCAN-RELATED"/>
    <property type="match status" value="1"/>
</dbReference>
<feature type="transmembrane region" description="Helical" evidence="12">
    <location>
        <begin position="799"/>
        <end position="817"/>
    </location>
</feature>
<dbReference type="OrthoDB" id="272139at2759"/>
<comment type="pathway">
    <text evidence="2 12">Glycolipid biosynthesis; glycosylphosphatidylinositol-anchor biosynthesis.</text>
</comment>
<evidence type="ECO:0000256" key="1">
    <source>
        <dbReference type="ARBA" id="ARBA00004477"/>
    </source>
</evidence>
<feature type="transmembrane region" description="Helical" evidence="12">
    <location>
        <begin position="914"/>
        <end position="932"/>
    </location>
</feature>
<dbReference type="CDD" id="cd16024">
    <property type="entry name" value="GPI_EPT_2"/>
    <property type="match status" value="1"/>
</dbReference>
<dbReference type="PROSITE" id="PS51257">
    <property type="entry name" value="PROKAR_LIPOPROTEIN"/>
    <property type="match status" value="1"/>
</dbReference>
<dbReference type="GO" id="GO:0051267">
    <property type="term" value="F:CP2 mannose-ethanolamine phosphotransferase activity"/>
    <property type="evidence" value="ECO:0007669"/>
    <property type="project" value="TreeGrafter"/>
</dbReference>
<dbReference type="InterPro" id="IPR017850">
    <property type="entry name" value="Alkaline_phosphatase_core_sf"/>
</dbReference>
<feature type="domain" description="GPI ethanolamine phosphate transferase 2 C-terminal" evidence="14">
    <location>
        <begin position="997"/>
        <end position="1061"/>
    </location>
</feature>
<organism evidence="15 16">
    <name type="scientific">Linnemannia gamsii</name>
    <dbReference type="NCBI Taxonomy" id="64522"/>
    <lineage>
        <taxon>Eukaryota</taxon>
        <taxon>Fungi</taxon>
        <taxon>Fungi incertae sedis</taxon>
        <taxon>Mucoromycota</taxon>
        <taxon>Mortierellomycotina</taxon>
        <taxon>Mortierellomycetes</taxon>
        <taxon>Mortierellales</taxon>
        <taxon>Mortierellaceae</taxon>
        <taxon>Linnemannia</taxon>
    </lineage>
</organism>
<dbReference type="InterPro" id="IPR039527">
    <property type="entry name" value="PIGG/GPI7"/>
</dbReference>
<dbReference type="InterPro" id="IPR045687">
    <property type="entry name" value="PIGG/GPI7_C"/>
</dbReference>
<dbReference type="Proteomes" id="UP000823405">
    <property type="component" value="Unassembled WGS sequence"/>
</dbReference>
<dbReference type="SUPFAM" id="SSF53649">
    <property type="entry name" value="Alkaline phosphatase-like"/>
    <property type="match status" value="1"/>
</dbReference>
<accession>A0A9P6RG52</accession>
<feature type="transmembrane region" description="Helical" evidence="12">
    <location>
        <begin position="1239"/>
        <end position="1260"/>
    </location>
</feature>
<dbReference type="InterPro" id="IPR002591">
    <property type="entry name" value="Phosphodiest/P_Trfase"/>
</dbReference>
<keyword evidence="9 12" id="KW-1133">Transmembrane helix</keyword>
<evidence type="ECO:0000256" key="9">
    <source>
        <dbReference type="ARBA" id="ARBA00022989"/>
    </source>
</evidence>
<evidence type="ECO:0000256" key="4">
    <source>
        <dbReference type="ARBA" id="ARBA00020830"/>
    </source>
</evidence>
<evidence type="ECO:0000313" key="15">
    <source>
        <dbReference type="EMBL" id="KAG0317967.1"/>
    </source>
</evidence>
<feature type="transmembrane region" description="Helical" evidence="12">
    <location>
        <begin position="610"/>
        <end position="632"/>
    </location>
</feature>
<dbReference type="Gene3D" id="3.40.720.10">
    <property type="entry name" value="Alkaline Phosphatase, subunit A"/>
    <property type="match status" value="1"/>
</dbReference>
<sequence length="1305" mass="145620">MRPWILYGILLASLACQLVGLVMFAKGFFPYKAISTTFASLEDLPLEPSLSVSGEDSTQTTTVKPRFGKVVLMLVDALRSDFLYGNESDFRLMQSLIDDDKAIPFTALASAPTVTLPRLKALTTGTVPGFLDAILNIAESDQSSTLANQDNWIAQLTRSASLRNNAKRAPGQEEKRRIGFFGDDTWIKLFPGLFFRSEGTSSFFAMDTVEVDNNVTRHIKPELEKDDWDGLIFHYLGLDHVGHSGGPKSNLMRPKQAEMDSVAHTIYTTLVRKESSTENQRDELPTLFILCGDHGMNEVGNHGGSSRSEISTSFLFMSPFFEGTKARQQIRSMVDPYRNAVDREDYEYYRSVSQVDLVPTLSLLMGLPIPKNSVGQLIPELFSDLTELERLRAFQINAYQVAGVLRNMWPDFEVESSVLLRDYKDPGVDADSGLDTDETAHQTCMSLKSEKQKLGCWYTLALAEHASFLEMHPSRIAGNIVYKDQQRTQKLQAAEKAYSEFLSDATSMLSTALSKYDMSLLTNGSLFMAFAVAGMIFGALQTRLVDEFKLSCREPRHVESSLSTPSQQPPKKRTSMTTLISAAFSTKITTRAEPWGKKAKRDRNEINWTMARALAAVTLILYLVTLFASSFVEEEHQFWYFFNMTWWAVLGLISARYLPPGASSGQLASFAGAGYCFFQMAILRLLRSWNQTGQKYADQIDLRHYLNSTWFAFSWITFALTIIGLGASVTFVVFSQRQRPAHFGSQALSQHATPAWKSALISVLQSLITVFTALTLLWITVYKMELESVQIGSDMMARVLRVVSTISSVGFSVIPGGGEASGAHEFIYSGYAMARGCYAGMGAIIFLTLVLQQLVALPAQPTSSAESQTPTGQSEESLASMILEDRDRTLFLPWMMLAVVTMLMILLSRRHNAVIYAFFGIQLYAYLSWTSLVRQRPDSNGSQEIKEDAPELDYRVEVTTDNVSEAESTDGRHQPLRRTAQTPRAFRTAPGLGSIHSCSVLLWTLSSFFLLGNSNSIASIDISNAYVGIQSYDIFLTGVLTFVSNWAGPLWWTIAALVLMRWDLEWEFAWAKEDRELTLKEKEERGWKTVQGWRRVERGTLNKRTMRRIWKYKKATGAAANKDGNIGATKEAAGDHQGAADQSEKTQGSLGSEVSDSLRTDEQVQDVMLQQEGEEVEEEEEEEEDGTLIIEGEQSLEGDQEGGASAEPSGREATQGPCILREPVLFKQRLGHTRMVEHLVVTSVFFGMTLYVLSIAAIILRHHLFIWTVFSPKVLYQFAWTVLFQALVQVIVVGGGIWSVIVMSS</sequence>
<comment type="subcellular location">
    <subcellularLocation>
        <location evidence="1 12">Endoplasmic reticulum membrane</location>
        <topology evidence="1 12">Multi-pass membrane protein</topology>
    </subcellularLocation>
</comment>
<feature type="transmembrane region" description="Helical" evidence="12">
    <location>
        <begin position="1280"/>
        <end position="1303"/>
    </location>
</feature>
<dbReference type="Pfam" id="PF19316">
    <property type="entry name" value="PIGO_PIGG"/>
    <property type="match status" value="3"/>
</dbReference>
<evidence type="ECO:0000256" key="3">
    <source>
        <dbReference type="ARBA" id="ARBA00005315"/>
    </source>
</evidence>
<feature type="transmembrane region" description="Helical" evidence="12">
    <location>
        <begin position="1034"/>
        <end position="1059"/>
    </location>
</feature>
<keyword evidence="10 12" id="KW-0472">Membrane</keyword>
<evidence type="ECO:0000256" key="5">
    <source>
        <dbReference type="ARBA" id="ARBA00022502"/>
    </source>
</evidence>
<comment type="similarity">
    <text evidence="3 12">Belongs to the PIGG/PIGN/PIGO family. PIGG subfamily.</text>
</comment>
<feature type="transmembrane region" description="Helical" evidence="12">
    <location>
        <begin position="755"/>
        <end position="779"/>
    </location>
</feature>
<keyword evidence="6 12" id="KW-0808">Transferase</keyword>
<feature type="domain" description="GPI ethanolamine phosphate transferase 2 C-terminal" evidence="14">
    <location>
        <begin position="1233"/>
        <end position="1298"/>
    </location>
</feature>
<feature type="compositionally biased region" description="Acidic residues" evidence="13">
    <location>
        <begin position="1172"/>
        <end position="1186"/>
    </location>
</feature>
<comment type="function">
    <text evidence="12">Ethanolamine phosphate transferase involved in glycosylphosphatidylinositol-anchor biosynthesis. Transfers ethanolamine phosphate to the GPI second mannose.</text>
</comment>
<dbReference type="PANTHER" id="PTHR23072:SF0">
    <property type="entry name" value="GPI ETHANOLAMINE PHOSPHATE TRANSFERASE 2"/>
    <property type="match status" value="1"/>
</dbReference>
<feature type="transmembrane region" description="Helical" evidence="12">
    <location>
        <begin position="712"/>
        <end position="734"/>
    </location>
</feature>
<evidence type="ECO:0000256" key="10">
    <source>
        <dbReference type="ARBA" id="ARBA00023136"/>
    </source>
</evidence>
<proteinExistence type="inferred from homology"/>
<comment type="caution">
    <text evidence="15">The sequence shown here is derived from an EMBL/GenBank/DDBJ whole genome shotgun (WGS) entry which is preliminary data.</text>
</comment>
<gene>
    <name evidence="15" type="primary">LAS21</name>
    <name evidence="15" type="ORF">BGZ97_004556</name>
</gene>